<evidence type="ECO:0000259" key="2">
    <source>
        <dbReference type="Pfam" id="PF20155"/>
    </source>
</evidence>
<organism evidence="3 4">
    <name type="scientific">Corynebacterium urealyticum (strain ATCC 43042 / DSM 7109)</name>
    <dbReference type="NCBI Taxonomy" id="504474"/>
    <lineage>
        <taxon>Bacteria</taxon>
        <taxon>Bacillati</taxon>
        <taxon>Actinomycetota</taxon>
        <taxon>Actinomycetes</taxon>
        <taxon>Mycobacteriales</taxon>
        <taxon>Corynebacteriaceae</taxon>
        <taxon>Corynebacterium</taxon>
    </lineage>
</organism>
<feature type="domain" description="Tape measure protein N-terminal" evidence="2">
    <location>
        <begin position="83"/>
        <end position="252"/>
    </location>
</feature>
<protein>
    <submittedName>
        <fullName evidence="3">Putative structural phage protein (Minor tail protein)</fullName>
    </submittedName>
</protein>
<dbReference type="GeneID" id="60604209"/>
<dbReference type="eggNOG" id="COG3941">
    <property type="taxonomic scope" value="Bacteria"/>
</dbReference>
<evidence type="ECO:0000313" key="4">
    <source>
        <dbReference type="Proteomes" id="UP000001727"/>
    </source>
</evidence>
<accession>B1VGS9</accession>
<dbReference type="eggNOG" id="COG0739">
    <property type="taxonomic scope" value="Bacteria"/>
</dbReference>
<name>B1VGS9_CORU7</name>
<reference evidence="3 4" key="1">
    <citation type="journal article" date="2008" name="J. Biotechnol.">
        <title>The lifestyle of Corynebacterium urealyticum derived from its complete genome sequence established by pyrosequencing.</title>
        <authorList>
            <person name="Tauch A."/>
            <person name="Trost E."/>
            <person name="Tilker A."/>
            <person name="Ludewig U."/>
            <person name="Schneiker S."/>
            <person name="Goesmann A."/>
            <person name="Arnold W."/>
            <person name="Bekel T."/>
            <person name="Brinkrolf K."/>
            <person name="Brune I."/>
            <person name="Goetker S."/>
            <person name="Kalinowski J."/>
            <person name="Kamp P.-B."/>
            <person name="Lobo F.P."/>
            <person name="Viehoever P."/>
            <person name="Weisshaar B."/>
            <person name="Soriano F."/>
            <person name="Droege M."/>
            <person name="Puehler A."/>
        </authorList>
    </citation>
    <scope>NUCLEOTIDE SEQUENCE [LARGE SCALE GENOMIC DNA]</scope>
    <source>
        <strain evidence="4">ATCC 43042 / DSM 7109</strain>
    </source>
</reference>
<sequence length="2101" mass="222069">MPAKTGNEIAHVYVSVIPETSKIAPGIKSAFKGVDATAEKTGKSMGNRLTSAVGKTFKAGAIGIGAAAGAALGGSLAKGLGRLSAIENAQAKLRGLGNSANDVSQIMDNALASVKGTSFGLGEAATTAAGAVAAGIAPGRELENVLKAVANTAAASGTSMEEMGAIYNKVASFGKAQNDVLQQVASRGIPIYEALAKQMNVTSEEVFKLASDGSINFETFQKAMTEAGGTVAKELGQTTTGSIENAAAAMGRFGEKLAAPVFASAPAIIGGVTSVFDGLTDAIAPASERIGEVLAPALESVAQKMETTLAPAVARGAEEFGKIAVAFTEAAVDPQLWERIGSTFSSIGSVVADLWPSVQSLAGAFVRVATSFSIATWQAFGAVVGALAPVLEHTLVPVLNTIADVAEGHPGLVKAMVAAWLGFKGINAAIVPLKNVGGAVRFVSGVLTAGGGPGAAILKFAASASSANPIIAKIGSAFVGLGKNLIKVGNVTQVLAPLASALKAGLSLVNPWVAGFAALSAAAVWFFTKTEVGQRIFQAATDALKAAWESTVNALKAGWDAITSVFSTAWEWLNSSVFEPIKTAFEGLKALFLEGDFTGALREAFGWEEDSPIVGVLLKVRDVAIAVKDGVVATWAMLQDKWTEFTTGLGQFYETWIQPLVTLGATIGEAIGTAVGWVSDKLGALFTWIGEKLGNAAGWVSEKLGTVYEAVVSVFTSVVDWIRERFSQMQEVFQPFADSARDIFRLVGSIIQDVWEGTVQSVFDAWKLAASLLGNAMQTAGNIIKLAWNALGQTVQSVWTNIIRPPLTFFRQLGGLLADVLTGDFQNIGNRFRELGSVLKATVTGPINAAFDLFKIAANLAKDSFNVFRDGVSQATNKIKGYISDLAANFRGLPRKIKAAFSGAGTWLVEAGKSIIRGLANGIRSAGSMVADAIRAVVPDSLERFVPGLHFGGIIPAFARGGVLPDVPGVSRTQRDPILGWSADQKVPVARVEPGEFIVNREQTKRHLPLLAAINAGRVNPKMGDLGGFANLPGYAKGGIASAPDLLKFARGQAVNGRKAARSLQGAPYVWGGSNWGDCSGAMSQFASAVSNAGNWLTRKFATGTQATWLAQHGFKPGLGSGARFATGFFNGGPYGGHTSGTIYFGNGKRVNVEMGGGAGGQGKIGGAAAGADHSQYTHRYHYPLAGGPSSNKPRNTATWGPSFFVGEIVRKSEDMKLDGLAAKIGVATALVESGDPLKMYANRSVPESLKYRHDAVGSDHDSVGLFQQRNNGAWGTVKQRMTPYDSAGMFFRKLKSFDYRKMDPGAAAQKVQVSAFPDRYGKKMGRAQALIKQYGSTGVSAQAETLAGGGVESTSSSGITLTGGEQIDWGEASNLYSEIKRERDLAKKLARWRRGAFDRGGIARGIGFMPKATIKPERVLNPSNTKAFDQLPGALADVANKLGISAEAQAMAARAMSNVEAAITSFNVKDAIKLGDMLGLEKITGVFKGSVTAYDEMQTAHAAQVDAADGVKQAEKNLATARREYAEALAEDTELTVKQKRKLEDAQAAVVAAKKPDKKGNVNADKVAKAELRLKRVQEDIAAEQEKTGKKQSDKVKEAAENLTKAEDELAAARYVVTAAAKAAGFAEIGMVLAVAEIVGKVAKKIGTAIRAARQGMADARAESMKAVSEWTQLVDSQRETVSKLKMSLIDAQIALTSAAWKTRLSVADVTRAQLEGAKNVAEAEAKLKAERERVARAGMLHYNDMRAAYDRFRLAERDAMAGRLDDFIRITPEIRALEHEVNVARIEGIQGQHKAVLASLEAMHAQQLAALDLASTTLQLQQQTAQLAQMAQTHFGLTSEQALTGANTAALEAEALRLRGKTNRGIGWVGDFLTDPIETLRYAFGGARADKARLKQLEAQIAERNAAGLGTGVELDPKIARQAQMLFGRGLEEEARNLLASSSWGDAQRALDAAKEQQQILGMRQAEEALKASKERLQALVDFETKANPLRQQLDALESAASAEKHRAEYWREESPAVREALKALADFEASNATDLIAASRGQKTTLNLTIPNQDVYTREQMDAVLNLLTEIPELESRIERIENPPTGANALMNARLGR</sequence>
<dbReference type="RefSeq" id="WP_012360674.1">
    <property type="nucleotide sequence ID" value="NC_010545.1"/>
</dbReference>
<keyword evidence="1" id="KW-0175">Coiled coil</keyword>
<gene>
    <name evidence="3" type="ordered locus">cu1426</name>
</gene>
<dbReference type="InterPro" id="IPR013491">
    <property type="entry name" value="Tape_meas_N"/>
</dbReference>
<dbReference type="NCBIfam" id="TIGR02675">
    <property type="entry name" value="tape_meas_nterm"/>
    <property type="match status" value="1"/>
</dbReference>
<feature type="coiled-coil region" evidence="1">
    <location>
        <begin position="1568"/>
        <end position="1617"/>
    </location>
</feature>
<dbReference type="STRING" id="504474.cu1426"/>
<evidence type="ECO:0000313" key="3">
    <source>
        <dbReference type="EMBL" id="CAQ05386.1"/>
    </source>
</evidence>
<dbReference type="Pfam" id="PF20155">
    <property type="entry name" value="TMP_3"/>
    <property type="match status" value="1"/>
</dbReference>
<dbReference type="KEGG" id="cur:cu1426"/>
<dbReference type="eggNOG" id="COG5412">
    <property type="taxonomic scope" value="Bacteria"/>
</dbReference>
<dbReference type="EMBL" id="AM942444">
    <property type="protein sequence ID" value="CAQ05386.1"/>
    <property type="molecule type" value="Genomic_DNA"/>
</dbReference>
<dbReference type="HOGENOM" id="CLU_235106_0_0_11"/>
<dbReference type="Proteomes" id="UP000001727">
    <property type="component" value="Chromosome"/>
</dbReference>
<proteinExistence type="predicted"/>
<evidence type="ECO:0000256" key="1">
    <source>
        <dbReference type="SAM" id="Coils"/>
    </source>
</evidence>
<keyword evidence="4" id="KW-1185">Reference proteome</keyword>